<keyword evidence="4" id="KW-1185">Reference proteome</keyword>
<protein>
    <submittedName>
        <fullName evidence="3">Uncharacterized protein</fullName>
    </submittedName>
</protein>
<feature type="region of interest" description="Disordered" evidence="1">
    <location>
        <begin position="22"/>
        <end position="118"/>
    </location>
</feature>
<organism evidence="3 4">
    <name type="scientific">Lasiosphaeria hispida</name>
    <dbReference type="NCBI Taxonomy" id="260671"/>
    <lineage>
        <taxon>Eukaryota</taxon>
        <taxon>Fungi</taxon>
        <taxon>Dikarya</taxon>
        <taxon>Ascomycota</taxon>
        <taxon>Pezizomycotina</taxon>
        <taxon>Sordariomycetes</taxon>
        <taxon>Sordariomycetidae</taxon>
        <taxon>Sordariales</taxon>
        <taxon>Lasiosphaeriaceae</taxon>
        <taxon>Lasiosphaeria</taxon>
    </lineage>
</organism>
<evidence type="ECO:0000256" key="1">
    <source>
        <dbReference type="SAM" id="MobiDB-lite"/>
    </source>
</evidence>
<evidence type="ECO:0000256" key="2">
    <source>
        <dbReference type="SAM" id="SignalP"/>
    </source>
</evidence>
<feature type="chain" id="PRO_5042491702" evidence="2">
    <location>
        <begin position="22"/>
        <end position="118"/>
    </location>
</feature>
<accession>A0AAJ0HQG2</accession>
<dbReference type="Proteomes" id="UP001275084">
    <property type="component" value="Unassembled WGS sequence"/>
</dbReference>
<feature type="signal peptide" evidence="2">
    <location>
        <begin position="1"/>
        <end position="21"/>
    </location>
</feature>
<feature type="compositionally biased region" description="Low complexity" evidence="1">
    <location>
        <begin position="61"/>
        <end position="78"/>
    </location>
</feature>
<name>A0AAJ0HQG2_9PEZI</name>
<proteinExistence type="predicted"/>
<evidence type="ECO:0000313" key="4">
    <source>
        <dbReference type="Proteomes" id="UP001275084"/>
    </source>
</evidence>
<evidence type="ECO:0000313" key="3">
    <source>
        <dbReference type="EMBL" id="KAK3359493.1"/>
    </source>
</evidence>
<reference evidence="3" key="1">
    <citation type="journal article" date="2023" name="Mol. Phylogenet. Evol.">
        <title>Genome-scale phylogeny and comparative genomics of the fungal order Sordariales.</title>
        <authorList>
            <person name="Hensen N."/>
            <person name="Bonometti L."/>
            <person name="Westerberg I."/>
            <person name="Brannstrom I.O."/>
            <person name="Guillou S."/>
            <person name="Cros-Aarteil S."/>
            <person name="Calhoun S."/>
            <person name="Haridas S."/>
            <person name="Kuo A."/>
            <person name="Mondo S."/>
            <person name="Pangilinan J."/>
            <person name="Riley R."/>
            <person name="LaButti K."/>
            <person name="Andreopoulos B."/>
            <person name="Lipzen A."/>
            <person name="Chen C."/>
            <person name="Yan M."/>
            <person name="Daum C."/>
            <person name="Ng V."/>
            <person name="Clum A."/>
            <person name="Steindorff A."/>
            <person name="Ohm R.A."/>
            <person name="Martin F."/>
            <person name="Silar P."/>
            <person name="Natvig D.O."/>
            <person name="Lalanne C."/>
            <person name="Gautier V."/>
            <person name="Ament-Velasquez S.L."/>
            <person name="Kruys A."/>
            <person name="Hutchinson M.I."/>
            <person name="Powell A.J."/>
            <person name="Barry K."/>
            <person name="Miller A.N."/>
            <person name="Grigoriev I.V."/>
            <person name="Debuchy R."/>
            <person name="Gladieux P."/>
            <person name="Hiltunen Thoren M."/>
            <person name="Johannesson H."/>
        </authorList>
    </citation>
    <scope>NUCLEOTIDE SEQUENCE</scope>
    <source>
        <strain evidence="3">CBS 955.72</strain>
    </source>
</reference>
<sequence>MTILPSGFLEFSILPLPLLLSLNTPDRGPSLDPSPMEASCSARGQRGVHPATLSPASAFLGSPPGSPGCCSGPGPAGARRMIGRHQQGQAVAGSLPDTTSPGSRAPHNRMCSWLSGEN</sequence>
<keyword evidence="2" id="KW-0732">Signal</keyword>
<dbReference type="EMBL" id="JAUIQD010000002">
    <property type="protein sequence ID" value="KAK3359493.1"/>
    <property type="molecule type" value="Genomic_DNA"/>
</dbReference>
<comment type="caution">
    <text evidence="3">The sequence shown here is derived from an EMBL/GenBank/DDBJ whole genome shotgun (WGS) entry which is preliminary data.</text>
</comment>
<reference evidence="3" key="2">
    <citation type="submission" date="2023-06" db="EMBL/GenBank/DDBJ databases">
        <authorList>
            <consortium name="Lawrence Berkeley National Laboratory"/>
            <person name="Haridas S."/>
            <person name="Hensen N."/>
            <person name="Bonometti L."/>
            <person name="Westerberg I."/>
            <person name="Brannstrom I.O."/>
            <person name="Guillou S."/>
            <person name="Cros-Aarteil S."/>
            <person name="Calhoun S."/>
            <person name="Kuo A."/>
            <person name="Mondo S."/>
            <person name="Pangilinan J."/>
            <person name="Riley R."/>
            <person name="Labutti K."/>
            <person name="Andreopoulos B."/>
            <person name="Lipzen A."/>
            <person name="Chen C."/>
            <person name="Yanf M."/>
            <person name="Daum C."/>
            <person name="Ng V."/>
            <person name="Clum A."/>
            <person name="Steindorff A."/>
            <person name="Ohm R."/>
            <person name="Martin F."/>
            <person name="Silar P."/>
            <person name="Natvig D."/>
            <person name="Lalanne C."/>
            <person name="Gautier V."/>
            <person name="Ament-Velasquez S.L."/>
            <person name="Kruys A."/>
            <person name="Hutchinson M.I."/>
            <person name="Powell A.J."/>
            <person name="Barry K."/>
            <person name="Miller A.N."/>
            <person name="Grigoriev I.V."/>
            <person name="Debuchy R."/>
            <person name="Gladieux P."/>
            <person name="Thoren M.H."/>
            <person name="Johannesson H."/>
        </authorList>
    </citation>
    <scope>NUCLEOTIDE SEQUENCE</scope>
    <source>
        <strain evidence="3">CBS 955.72</strain>
    </source>
</reference>
<gene>
    <name evidence="3" type="ORF">B0T25DRAFT_99906</name>
</gene>
<dbReference type="AlphaFoldDB" id="A0AAJ0HQG2"/>